<name>A0A2A2KIZ5_9BILA</name>
<comment type="subunit">
    <text evidence="3">Homodimer.</text>
</comment>
<evidence type="ECO:0000256" key="7">
    <source>
        <dbReference type="ARBA" id="ARBA00023239"/>
    </source>
</evidence>
<dbReference type="EC" id="4.1.1.28" evidence="8"/>
<dbReference type="GO" id="GO:0004058">
    <property type="term" value="F:aromatic-L-amino-acid decarboxylase activity"/>
    <property type="evidence" value="ECO:0007669"/>
    <property type="project" value="UniProtKB-EC"/>
</dbReference>
<keyword evidence="14" id="KW-1185">Reference proteome</keyword>
<dbReference type="InterPro" id="IPR015424">
    <property type="entry name" value="PyrdxlP-dep_Trfase"/>
</dbReference>
<keyword evidence="4" id="KW-0127">Catecholamine biosynthesis</keyword>
<dbReference type="STRING" id="2018661.A0A2A2KIZ5"/>
<dbReference type="InterPro" id="IPR015421">
    <property type="entry name" value="PyrdxlP-dep_Trfase_major"/>
</dbReference>
<dbReference type="Pfam" id="PF00282">
    <property type="entry name" value="Pyridoxal_deC"/>
    <property type="match status" value="2"/>
</dbReference>
<evidence type="ECO:0000256" key="1">
    <source>
        <dbReference type="ARBA" id="ARBA00001933"/>
    </source>
</evidence>
<dbReference type="Gene3D" id="3.90.1150.10">
    <property type="entry name" value="Aspartate Aminotransferase, domain 1"/>
    <property type="match status" value="1"/>
</dbReference>
<evidence type="ECO:0000256" key="6">
    <source>
        <dbReference type="ARBA" id="ARBA00022898"/>
    </source>
</evidence>
<dbReference type="GO" id="GO:0042427">
    <property type="term" value="P:serotonin biosynthetic process"/>
    <property type="evidence" value="ECO:0007669"/>
    <property type="project" value="TreeGrafter"/>
</dbReference>
<dbReference type="Gene3D" id="3.40.640.10">
    <property type="entry name" value="Type I PLP-dependent aspartate aminotransferase-like (Major domain)"/>
    <property type="match status" value="1"/>
</dbReference>
<dbReference type="InterPro" id="IPR010977">
    <property type="entry name" value="Aromatic_deC"/>
</dbReference>
<dbReference type="InterPro" id="IPR015422">
    <property type="entry name" value="PyrdxlP-dep_Trfase_small"/>
</dbReference>
<evidence type="ECO:0000256" key="5">
    <source>
        <dbReference type="ARBA" id="ARBA00022793"/>
    </source>
</evidence>
<comment type="similarity">
    <text evidence="2 12">Belongs to the group II decarboxylase family.</text>
</comment>
<evidence type="ECO:0000256" key="12">
    <source>
        <dbReference type="RuleBase" id="RU000382"/>
    </source>
</evidence>
<dbReference type="GO" id="GO:0005737">
    <property type="term" value="C:cytoplasm"/>
    <property type="evidence" value="ECO:0007669"/>
    <property type="project" value="TreeGrafter"/>
</dbReference>
<organism evidence="13 14">
    <name type="scientific">Diploscapter pachys</name>
    <dbReference type="NCBI Taxonomy" id="2018661"/>
    <lineage>
        <taxon>Eukaryota</taxon>
        <taxon>Metazoa</taxon>
        <taxon>Ecdysozoa</taxon>
        <taxon>Nematoda</taxon>
        <taxon>Chromadorea</taxon>
        <taxon>Rhabditida</taxon>
        <taxon>Rhabditina</taxon>
        <taxon>Rhabditomorpha</taxon>
        <taxon>Rhabditoidea</taxon>
        <taxon>Rhabditidae</taxon>
        <taxon>Diploscapter</taxon>
    </lineage>
</organism>
<reference evidence="13 14" key="1">
    <citation type="journal article" date="2017" name="Curr. Biol.">
        <title>Genome architecture and evolution of a unichromosomal asexual nematode.</title>
        <authorList>
            <person name="Fradin H."/>
            <person name="Zegar C."/>
            <person name="Gutwein M."/>
            <person name="Lucas J."/>
            <person name="Kovtun M."/>
            <person name="Corcoran D."/>
            <person name="Baugh L.R."/>
            <person name="Kiontke K."/>
            <person name="Gunsalus K."/>
            <person name="Fitch D.H."/>
            <person name="Piano F."/>
        </authorList>
    </citation>
    <scope>NUCLEOTIDE SEQUENCE [LARGE SCALE GENOMIC DNA]</scope>
    <source>
        <strain evidence="13">PF1309</strain>
    </source>
</reference>
<dbReference type="Proteomes" id="UP000218231">
    <property type="component" value="Unassembled WGS sequence"/>
</dbReference>
<keyword evidence="7 12" id="KW-0456">Lyase</keyword>
<keyword evidence="6 11" id="KW-0663">Pyridoxal phosphate</keyword>
<dbReference type="EMBL" id="LIAE01008457">
    <property type="protein sequence ID" value="PAV73921.1"/>
    <property type="molecule type" value="Genomic_DNA"/>
</dbReference>
<dbReference type="GO" id="GO:0030170">
    <property type="term" value="F:pyridoxal phosphate binding"/>
    <property type="evidence" value="ECO:0007669"/>
    <property type="project" value="InterPro"/>
</dbReference>
<dbReference type="GO" id="GO:0019752">
    <property type="term" value="P:carboxylic acid metabolic process"/>
    <property type="evidence" value="ECO:0007669"/>
    <property type="project" value="InterPro"/>
</dbReference>
<evidence type="ECO:0000256" key="4">
    <source>
        <dbReference type="ARBA" id="ARBA00022584"/>
    </source>
</evidence>
<dbReference type="PRINTS" id="PR00800">
    <property type="entry name" value="YHDCRBOXLASE"/>
</dbReference>
<dbReference type="SUPFAM" id="SSF53383">
    <property type="entry name" value="PLP-dependent transferases"/>
    <property type="match status" value="1"/>
</dbReference>
<accession>A0A2A2KIZ5</accession>
<dbReference type="PANTHER" id="PTHR11999:SF167">
    <property type="entry name" value="AROMATIC-L-AMINO-ACID DECARBOXYLASE"/>
    <property type="match status" value="1"/>
</dbReference>
<dbReference type="InterPro" id="IPR002129">
    <property type="entry name" value="PyrdxlP-dep_de-COase"/>
</dbReference>
<keyword evidence="5" id="KW-0210">Decarboxylase</keyword>
<proteinExistence type="inferred from homology"/>
<dbReference type="PANTHER" id="PTHR11999">
    <property type="entry name" value="GROUP II PYRIDOXAL-5-PHOSPHATE DECARBOXYLASE"/>
    <property type="match status" value="1"/>
</dbReference>
<evidence type="ECO:0000256" key="8">
    <source>
        <dbReference type="ARBA" id="ARBA00038886"/>
    </source>
</evidence>
<sequence>MDSQEFRQAGKRMVDYVADYWDELRTGQRRPLPPVKPGYLNELMPEAPTKPDGWDRIFQDLEPMIMNGNTNWHHPHFFAYFPTACSYPAIAADILSGGISAVGFTWKSCPSMTELEMSTLDWLVDLLGLPQHFKNAAEGPGCGIIQSTASDATLIAIFAARATAVEKIKVFPSFFERVASSKVGETIKTLLSKVRQNTVEEETNECAALPYYHDPTVFEKFVAYCSDQAHSSVEKGAMLAGIRLRKLTSSLDEQLGNYALTKETLEKAIKEDRAKGLIPFMLIATVGTTSTCGVDHLEEIGPVCNKEGIWLHVDAAYAGSFLICPEFHYLAKGMEFVDSYNFNAHKCLMMNFDCSPMWFKNGAHIVKYFNVDPLYLKHEHQATASDYRHFQVALGRRFRSLKIWFVLRSLGVARLQEYLRGLDKLAGVFAELIQKDEDFELFVPKHLGLVCFRMKDKNNEENEKLCNALNDDGRIHLVPSKVHGSYFLRLSICSQFTKEEDIHFAHKVIKEIKEKEIDSL</sequence>
<evidence type="ECO:0000256" key="2">
    <source>
        <dbReference type="ARBA" id="ARBA00009533"/>
    </source>
</evidence>
<evidence type="ECO:0000313" key="14">
    <source>
        <dbReference type="Proteomes" id="UP000218231"/>
    </source>
</evidence>
<dbReference type="GO" id="GO:0006520">
    <property type="term" value="P:amino acid metabolic process"/>
    <property type="evidence" value="ECO:0007669"/>
    <property type="project" value="InterPro"/>
</dbReference>
<evidence type="ECO:0000256" key="9">
    <source>
        <dbReference type="ARBA" id="ARBA00040968"/>
    </source>
</evidence>
<feature type="modified residue" description="N6-(pyridoxal phosphate)lysine" evidence="11">
    <location>
        <position position="346"/>
    </location>
</feature>
<dbReference type="OrthoDB" id="639767at2759"/>
<evidence type="ECO:0000256" key="11">
    <source>
        <dbReference type="PIRSR" id="PIRSR602129-50"/>
    </source>
</evidence>
<comment type="caution">
    <text evidence="13">The sequence shown here is derived from an EMBL/GenBank/DDBJ whole genome shotgun (WGS) entry which is preliminary data.</text>
</comment>
<evidence type="ECO:0000313" key="13">
    <source>
        <dbReference type="EMBL" id="PAV73921.1"/>
    </source>
</evidence>
<dbReference type="AlphaFoldDB" id="A0A2A2KIZ5"/>
<gene>
    <name evidence="13" type="ORF">WR25_07722</name>
</gene>
<comment type="cofactor">
    <cofactor evidence="1 11 12">
        <name>pyridoxal 5'-phosphate</name>
        <dbReference type="ChEBI" id="CHEBI:597326"/>
    </cofactor>
</comment>
<dbReference type="GO" id="GO:0042423">
    <property type="term" value="P:catecholamine biosynthetic process"/>
    <property type="evidence" value="ECO:0007669"/>
    <property type="project" value="UniProtKB-KW"/>
</dbReference>
<protein>
    <recommendedName>
        <fullName evidence="9">Aromatic-L-amino-acid decarboxylase</fullName>
        <ecNumber evidence="8">4.1.1.28</ecNumber>
    </recommendedName>
    <alternativeName>
        <fullName evidence="10">DOPA decarboxylase</fullName>
    </alternativeName>
</protein>
<evidence type="ECO:0000256" key="3">
    <source>
        <dbReference type="ARBA" id="ARBA00011738"/>
    </source>
</evidence>
<evidence type="ECO:0000256" key="10">
    <source>
        <dbReference type="ARBA" id="ARBA00041275"/>
    </source>
</evidence>
<dbReference type="Gene3D" id="1.20.1340.10">
    <property type="entry name" value="dopa decarboxylase, N-terminal domain"/>
    <property type="match status" value="1"/>
</dbReference>